<dbReference type="Proteomes" id="UP001176961">
    <property type="component" value="Unassembled WGS sequence"/>
</dbReference>
<feature type="signal peptide" evidence="1">
    <location>
        <begin position="1"/>
        <end position="21"/>
    </location>
</feature>
<sequence>MNLLLFSLLLFSIVITNDALGGNITWLGRWNNCDKHECDRRCKSRGWLHGKCKFRVPQAYRECMCIGIQGHGF</sequence>
<dbReference type="AlphaFoldDB" id="A0AA36GNT1"/>
<reference evidence="2" key="1">
    <citation type="submission" date="2023-07" db="EMBL/GenBank/DDBJ databases">
        <authorList>
            <consortium name="CYATHOMIX"/>
        </authorList>
    </citation>
    <scope>NUCLEOTIDE SEQUENCE</scope>
    <source>
        <strain evidence="2">N/A</strain>
    </source>
</reference>
<gene>
    <name evidence="2" type="ORF">CYNAS_LOCUS7530</name>
</gene>
<evidence type="ECO:0000313" key="2">
    <source>
        <dbReference type="EMBL" id="CAJ0595547.1"/>
    </source>
</evidence>
<accession>A0AA36GNT1</accession>
<comment type="caution">
    <text evidence="2">The sequence shown here is derived from an EMBL/GenBank/DDBJ whole genome shotgun (WGS) entry which is preliminary data.</text>
</comment>
<keyword evidence="3" id="KW-1185">Reference proteome</keyword>
<name>A0AA36GNT1_CYLNA</name>
<keyword evidence="1" id="KW-0732">Signal</keyword>
<feature type="chain" id="PRO_5041298862" evidence="1">
    <location>
        <begin position="22"/>
        <end position="73"/>
    </location>
</feature>
<dbReference type="EMBL" id="CATQJL010000112">
    <property type="protein sequence ID" value="CAJ0595547.1"/>
    <property type="molecule type" value="Genomic_DNA"/>
</dbReference>
<protein>
    <submittedName>
        <fullName evidence="2">Uncharacterized protein</fullName>
    </submittedName>
</protein>
<organism evidence="2 3">
    <name type="scientific">Cylicocyclus nassatus</name>
    <name type="common">Nematode worm</name>
    <dbReference type="NCBI Taxonomy" id="53992"/>
    <lineage>
        <taxon>Eukaryota</taxon>
        <taxon>Metazoa</taxon>
        <taxon>Ecdysozoa</taxon>
        <taxon>Nematoda</taxon>
        <taxon>Chromadorea</taxon>
        <taxon>Rhabditida</taxon>
        <taxon>Rhabditina</taxon>
        <taxon>Rhabditomorpha</taxon>
        <taxon>Strongyloidea</taxon>
        <taxon>Strongylidae</taxon>
        <taxon>Cylicocyclus</taxon>
    </lineage>
</organism>
<evidence type="ECO:0000313" key="3">
    <source>
        <dbReference type="Proteomes" id="UP001176961"/>
    </source>
</evidence>
<evidence type="ECO:0000256" key="1">
    <source>
        <dbReference type="SAM" id="SignalP"/>
    </source>
</evidence>
<proteinExistence type="predicted"/>